<dbReference type="Pfam" id="PF01381">
    <property type="entry name" value="HTH_3"/>
    <property type="match status" value="1"/>
</dbReference>
<dbReference type="SMART" id="SM00530">
    <property type="entry name" value="HTH_XRE"/>
    <property type="match status" value="1"/>
</dbReference>
<dbReference type="InterPro" id="IPR010982">
    <property type="entry name" value="Lambda_DNA-bd_dom_sf"/>
</dbReference>
<protein>
    <submittedName>
        <fullName evidence="2">Helix-turn-helix transcriptional regulator</fullName>
    </submittedName>
</protein>
<name>A0A7J5MY27_BIFAD</name>
<organism evidence="2 3">
    <name type="scientific">Bifidobacterium adolescentis</name>
    <dbReference type="NCBI Taxonomy" id="1680"/>
    <lineage>
        <taxon>Bacteria</taxon>
        <taxon>Bacillati</taxon>
        <taxon>Actinomycetota</taxon>
        <taxon>Actinomycetes</taxon>
        <taxon>Bifidobacteriales</taxon>
        <taxon>Bifidobacteriaceae</taxon>
        <taxon>Bifidobacterium</taxon>
    </lineage>
</organism>
<reference evidence="2 3" key="1">
    <citation type="journal article" date="2019" name="Nat. Med.">
        <title>A library of human gut bacterial isolates paired with longitudinal multiomics data enables mechanistic microbiome research.</title>
        <authorList>
            <person name="Poyet M."/>
            <person name="Groussin M."/>
            <person name="Gibbons S.M."/>
            <person name="Avila-Pacheco J."/>
            <person name="Jiang X."/>
            <person name="Kearney S.M."/>
            <person name="Perrotta A.R."/>
            <person name="Berdy B."/>
            <person name="Zhao S."/>
            <person name="Lieberman T.D."/>
            <person name="Swanson P.K."/>
            <person name="Smith M."/>
            <person name="Roesemann S."/>
            <person name="Alexander J.E."/>
            <person name="Rich S.A."/>
            <person name="Livny J."/>
            <person name="Vlamakis H."/>
            <person name="Clish C."/>
            <person name="Bullock K."/>
            <person name="Deik A."/>
            <person name="Scott J."/>
            <person name="Pierce K.A."/>
            <person name="Xavier R.J."/>
            <person name="Alm E.J."/>
        </authorList>
    </citation>
    <scope>NUCLEOTIDE SEQUENCE [LARGE SCALE GENOMIC DNA]</scope>
    <source>
        <strain evidence="2 3">BIOML-A190</strain>
    </source>
</reference>
<comment type="caution">
    <text evidence="2">The sequence shown here is derived from an EMBL/GenBank/DDBJ whole genome shotgun (WGS) entry which is preliminary data.</text>
</comment>
<dbReference type="PROSITE" id="PS50943">
    <property type="entry name" value="HTH_CROC1"/>
    <property type="match status" value="1"/>
</dbReference>
<feature type="domain" description="HTH cro/C1-type" evidence="1">
    <location>
        <begin position="7"/>
        <end position="61"/>
    </location>
</feature>
<evidence type="ECO:0000259" key="1">
    <source>
        <dbReference type="PROSITE" id="PS50943"/>
    </source>
</evidence>
<evidence type="ECO:0000313" key="3">
    <source>
        <dbReference type="Proteomes" id="UP000437631"/>
    </source>
</evidence>
<gene>
    <name evidence="2" type="ORF">GA752_05235</name>
</gene>
<dbReference type="GO" id="GO:0003677">
    <property type="term" value="F:DNA binding"/>
    <property type="evidence" value="ECO:0007669"/>
    <property type="project" value="InterPro"/>
</dbReference>
<dbReference type="CDD" id="cd00093">
    <property type="entry name" value="HTH_XRE"/>
    <property type="match status" value="1"/>
</dbReference>
<dbReference type="Gene3D" id="1.10.260.40">
    <property type="entry name" value="lambda repressor-like DNA-binding domains"/>
    <property type="match status" value="1"/>
</dbReference>
<sequence length="79" mass="8988">MDTAEIVSTLLEQREMTQSALAEEMGITRQALSNKMTGIRSFTLKDMKALATIFDVSIDYVAGRIDTPWPDPWEEKEHK</sequence>
<proteinExistence type="predicted"/>
<dbReference type="Proteomes" id="UP000437631">
    <property type="component" value="Unassembled WGS sequence"/>
</dbReference>
<evidence type="ECO:0000313" key="2">
    <source>
        <dbReference type="EMBL" id="KAB5746986.1"/>
    </source>
</evidence>
<dbReference type="InterPro" id="IPR001387">
    <property type="entry name" value="Cro/C1-type_HTH"/>
</dbReference>
<dbReference type="EMBL" id="WDLT01000004">
    <property type="protein sequence ID" value="KAB5746986.1"/>
    <property type="molecule type" value="Genomic_DNA"/>
</dbReference>
<dbReference type="SUPFAM" id="SSF47413">
    <property type="entry name" value="lambda repressor-like DNA-binding domains"/>
    <property type="match status" value="1"/>
</dbReference>
<dbReference type="AlphaFoldDB" id="A0A7J5MY27"/>
<accession>A0A7J5MY27</accession>